<organism evidence="1 2">
    <name type="scientific">Rickettsia helvetica</name>
    <dbReference type="NCBI Taxonomy" id="35789"/>
    <lineage>
        <taxon>Bacteria</taxon>
        <taxon>Pseudomonadati</taxon>
        <taxon>Pseudomonadota</taxon>
        <taxon>Alphaproteobacteria</taxon>
        <taxon>Rickettsiales</taxon>
        <taxon>Rickettsiaceae</taxon>
        <taxon>Rickettsieae</taxon>
        <taxon>Rickettsia</taxon>
        <taxon>spotted fever group</taxon>
    </lineage>
</organism>
<protein>
    <submittedName>
        <fullName evidence="1">Uncharacterized protein</fullName>
    </submittedName>
</protein>
<dbReference type="EMBL" id="OZ018776">
    <property type="protein sequence ID" value="CAK9120559.1"/>
    <property type="molecule type" value="Genomic_DNA"/>
</dbReference>
<evidence type="ECO:0000313" key="1">
    <source>
        <dbReference type="EMBL" id="CAK9120559.1"/>
    </source>
</evidence>
<evidence type="ECO:0000313" key="2">
    <source>
        <dbReference type="Proteomes" id="UP001642485"/>
    </source>
</evidence>
<proteinExistence type="predicted"/>
<keyword evidence="2" id="KW-1185">Reference proteome</keyword>
<accession>A0ABP0T3X6</accession>
<dbReference type="RefSeq" id="WP_010420643.1">
    <property type="nucleotide sequence ID" value="NZ_OY974080.1"/>
</dbReference>
<sequence>MISYTYLIKEQLKASYQEIAQDTQREKEAHDWAEGLIQGSFDEKR</sequence>
<reference evidence="1 2" key="1">
    <citation type="submission" date="2024-02" db="EMBL/GenBank/DDBJ databases">
        <authorList>
            <person name="Nijsse B."/>
            <person name="Sprong H."/>
        </authorList>
    </citation>
    <scope>NUCLEOTIDE SEQUENCE [LARGE SCALE GENOMIC DNA]</scope>
    <source>
        <strain evidence="1">OB144</strain>
    </source>
</reference>
<name>A0ABP0T3X6_RICHE</name>
<gene>
    <name evidence="1" type="ORF">OB144RH_02980</name>
</gene>
<dbReference type="Proteomes" id="UP001642485">
    <property type="component" value="Chromosome"/>
</dbReference>